<dbReference type="InterPro" id="IPR034660">
    <property type="entry name" value="DinB/YfiT-like"/>
</dbReference>
<gene>
    <name evidence="2" type="ORF">ABB05_19495</name>
</gene>
<dbReference type="SUPFAM" id="SSF109854">
    <property type="entry name" value="DinB/YfiT-like putative metalloenzymes"/>
    <property type="match status" value="1"/>
</dbReference>
<accession>A0A177ZIN5</accession>
<dbReference type="InterPro" id="IPR024775">
    <property type="entry name" value="DinB-like"/>
</dbReference>
<keyword evidence="3" id="KW-1185">Reference proteome</keyword>
<dbReference type="Pfam" id="PF12867">
    <property type="entry name" value="DinB_2"/>
    <property type="match status" value="1"/>
</dbReference>
<dbReference type="PATRIC" id="fig|217031.6.peg.4230"/>
<dbReference type="EMBL" id="LDJR01000060">
    <property type="protein sequence ID" value="OAK67339.1"/>
    <property type="molecule type" value="Genomic_DNA"/>
</dbReference>
<reference evidence="2 3" key="1">
    <citation type="submission" date="2015-05" db="EMBL/GenBank/DDBJ databases">
        <title>Comparison of genome.</title>
        <authorList>
            <person name="Zheng Z."/>
            <person name="Sun M."/>
        </authorList>
    </citation>
    <scope>NUCLEOTIDE SEQUENCE [LARGE SCALE GENOMIC DNA]</scope>
    <source>
        <strain evidence="2 3">G25-74</strain>
    </source>
</reference>
<evidence type="ECO:0000313" key="2">
    <source>
        <dbReference type="EMBL" id="OAK67339.1"/>
    </source>
</evidence>
<dbReference type="RefSeq" id="WP_057981772.1">
    <property type="nucleotide sequence ID" value="NZ_LDJR01000060.1"/>
</dbReference>
<organism evidence="2 3">
    <name type="scientific">Lederbergia galactosidilytica</name>
    <dbReference type="NCBI Taxonomy" id="217031"/>
    <lineage>
        <taxon>Bacteria</taxon>
        <taxon>Bacillati</taxon>
        <taxon>Bacillota</taxon>
        <taxon>Bacilli</taxon>
        <taxon>Bacillales</taxon>
        <taxon>Bacillaceae</taxon>
        <taxon>Lederbergia</taxon>
    </lineage>
</organism>
<evidence type="ECO:0000259" key="1">
    <source>
        <dbReference type="Pfam" id="PF12867"/>
    </source>
</evidence>
<protein>
    <recommendedName>
        <fullName evidence="1">DinB-like domain-containing protein</fullName>
    </recommendedName>
</protein>
<dbReference type="AlphaFoldDB" id="A0A177ZIN5"/>
<dbReference type="STRING" id="217031.ABB05_19495"/>
<sequence length="159" mass="18768">MQNKEELINEFTEFIPFVQSLRSLAEEKWNSQIAEGKWTVRDVITHMMLWDKYFLEEAIQKITSHQPITAKHLDFDEFNKKAVDYAKDKKQQEIIDASIHYRNELLRQLDSISEDDFAIEHIDGDGKPFSAYYYLIGFIPHDHHHIAQLKAFFSMAPAH</sequence>
<evidence type="ECO:0000313" key="3">
    <source>
        <dbReference type="Proteomes" id="UP000077881"/>
    </source>
</evidence>
<comment type="caution">
    <text evidence="2">The sequence shown here is derived from an EMBL/GenBank/DDBJ whole genome shotgun (WGS) entry which is preliminary data.</text>
</comment>
<feature type="domain" description="DinB-like" evidence="1">
    <location>
        <begin position="19"/>
        <end position="149"/>
    </location>
</feature>
<dbReference type="Proteomes" id="UP000077881">
    <property type="component" value="Unassembled WGS sequence"/>
</dbReference>
<proteinExistence type="predicted"/>
<name>A0A177ZIN5_9BACI</name>
<dbReference type="Gene3D" id="1.20.120.450">
    <property type="entry name" value="dinb family like domain"/>
    <property type="match status" value="1"/>
</dbReference>